<dbReference type="AlphaFoldDB" id="A0A136A366"/>
<gene>
    <name evidence="1" type="ORF">AX660_06485</name>
</gene>
<reference evidence="2" key="1">
    <citation type="submission" date="2016-02" db="EMBL/GenBank/DDBJ databases">
        <authorList>
            <person name="Schultz-Johansen M."/>
            <person name="Glaring M.A."/>
            <person name="Bech P.K."/>
            <person name="Stougaard P."/>
        </authorList>
    </citation>
    <scope>NUCLEOTIDE SEQUENCE [LARGE SCALE GENOMIC DNA]</scope>
    <source>
        <strain evidence="2">S66</strain>
    </source>
</reference>
<protein>
    <submittedName>
        <fullName evidence="1">Uncharacterized protein</fullName>
    </submittedName>
</protein>
<evidence type="ECO:0000313" key="1">
    <source>
        <dbReference type="EMBL" id="KXI29685.1"/>
    </source>
</evidence>
<dbReference type="Proteomes" id="UP000070299">
    <property type="component" value="Unassembled WGS sequence"/>
</dbReference>
<proteinExistence type="predicted"/>
<organism evidence="1 2">
    <name type="scientific">Paraglaciecola hydrolytica</name>
    <dbReference type="NCBI Taxonomy" id="1799789"/>
    <lineage>
        <taxon>Bacteria</taxon>
        <taxon>Pseudomonadati</taxon>
        <taxon>Pseudomonadota</taxon>
        <taxon>Gammaproteobacteria</taxon>
        <taxon>Alteromonadales</taxon>
        <taxon>Alteromonadaceae</taxon>
        <taxon>Paraglaciecola</taxon>
    </lineage>
</organism>
<dbReference type="EMBL" id="LSNE01000003">
    <property type="protein sequence ID" value="KXI29685.1"/>
    <property type="molecule type" value="Genomic_DNA"/>
</dbReference>
<accession>A0A136A366</accession>
<evidence type="ECO:0000313" key="2">
    <source>
        <dbReference type="Proteomes" id="UP000070299"/>
    </source>
</evidence>
<sequence length="74" mass="8509">MTILFASKFIPLSEEHIMHKLPPESLIRTWVWMMSEKDSPELMQKGRQNLINAFGSMQKAIEYIEQKANAGEAS</sequence>
<keyword evidence="2" id="KW-1185">Reference proteome</keyword>
<dbReference type="STRING" id="1799789.AX660_06485"/>
<name>A0A136A366_9ALTE</name>
<comment type="caution">
    <text evidence="1">The sequence shown here is derived from an EMBL/GenBank/DDBJ whole genome shotgun (WGS) entry which is preliminary data.</text>
</comment>